<organism evidence="2 3">
    <name type="scientific">Methanospirillum stamsii</name>
    <dbReference type="NCBI Taxonomy" id="1277351"/>
    <lineage>
        <taxon>Archaea</taxon>
        <taxon>Methanobacteriati</taxon>
        <taxon>Methanobacteriota</taxon>
        <taxon>Stenosarchaea group</taxon>
        <taxon>Methanomicrobia</taxon>
        <taxon>Methanomicrobiales</taxon>
        <taxon>Methanospirillaceae</taxon>
        <taxon>Methanospirillum</taxon>
    </lineage>
</organism>
<keyword evidence="1 2" id="KW-0808">Transferase</keyword>
<dbReference type="Gene3D" id="3.40.1180.10">
    <property type="entry name" value="Decaprenyl diphosphate synthase-like"/>
    <property type="match status" value="1"/>
</dbReference>
<protein>
    <submittedName>
        <fullName evidence="2">Di-trans,poly-cis-decaprenylcistransferase</fullName>
    </submittedName>
</protein>
<dbReference type="GO" id="GO:0045547">
    <property type="term" value="F:ditrans,polycis-polyprenyl diphosphate synthase [(2E,6E)-farnesyl diphosphate specific] activity"/>
    <property type="evidence" value="ECO:0007669"/>
    <property type="project" value="TreeGrafter"/>
</dbReference>
<dbReference type="PANTHER" id="PTHR10291:SF28">
    <property type="entry name" value="UNDECAPRENYL DIPHOSPHATE SYNTHASE"/>
    <property type="match status" value="1"/>
</dbReference>
<dbReference type="OrthoDB" id="140576at2157"/>
<evidence type="ECO:0000256" key="1">
    <source>
        <dbReference type="ARBA" id="ARBA00022679"/>
    </source>
</evidence>
<dbReference type="InterPro" id="IPR001441">
    <property type="entry name" value="UPP_synth-like"/>
</dbReference>
<reference evidence="2 3" key="1">
    <citation type="submission" date="2018-05" db="EMBL/GenBank/DDBJ databases">
        <title>Draft genome of Methanospirillum stamsii Pt1.</title>
        <authorList>
            <person name="Dueholm M.S."/>
            <person name="Nielsen P.H."/>
            <person name="Bakmann L.F."/>
            <person name="Otzen D.E."/>
        </authorList>
    </citation>
    <scope>NUCLEOTIDE SEQUENCE [LARGE SCALE GENOMIC DNA]</scope>
    <source>
        <strain evidence="2 3">Pt1</strain>
    </source>
</reference>
<dbReference type="SUPFAM" id="SSF64005">
    <property type="entry name" value="Undecaprenyl diphosphate synthase"/>
    <property type="match status" value="1"/>
</dbReference>
<evidence type="ECO:0000313" key="3">
    <source>
        <dbReference type="Proteomes" id="UP000245934"/>
    </source>
</evidence>
<dbReference type="Pfam" id="PF01255">
    <property type="entry name" value="Prenyltransf"/>
    <property type="match status" value="1"/>
</dbReference>
<comment type="caution">
    <text evidence="2">The sequence shown here is derived from an EMBL/GenBank/DDBJ whole genome shotgun (WGS) entry which is preliminary data.</text>
</comment>
<dbReference type="Proteomes" id="UP000245934">
    <property type="component" value="Unassembled WGS sequence"/>
</dbReference>
<evidence type="ECO:0000313" key="2">
    <source>
        <dbReference type="EMBL" id="PWR75075.1"/>
    </source>
</evidence>
<dbReference type="InterPro" id="IPR036424">
    <property type="entry name" value="UPP_synth-like_sf"/>
</dbReference>
<keyword evidence="3" id="KW-1185">Reference proteome</keyword>
<gene>
    <name evidence="2" type="ORF">DLD82_07140</name>
</gene>
<dbReference type="PANTHER" id="PTHR10291">
    <property type="entry name" value="DEHYDRODOLICHYL DIPHOSPHATE SYNTHASE FAMILY MEMBER"/>
    <property type="match status" value="1"/>
</dbReference>
<dbReference type="EMBL" id="QGMZ01000014">
    <property type="protein sequence ID" value="PWR75075.1"/>
    <property type="molecule type" value="Genomic_DNA"/>
</dbReference>
<sequence length="208" mass="24041">MIYQIYEWRLLRYLDNIPQVICFMISDEEMENDPEQIERIIRWCSEISDKVRKNNSSCPGIKEIIVHISTSNPDEVPGYLSYIRSLSSFVSLDLHYGDNTERSGAGIPVTVAIGKSGREEIADAIQSMALDNVSSKDVTPELLEKYLTFSHSPDFMIKTGGAHLVDFLIWQSVYSELFFLDLNWERIRKIDLVRAFRDYLSRSRRFGS</sequence>
<dbReference type="GO" id="GO:0016094">
    <property type="term" value="P:polyprenol biosynthetic process"/>
    <property type="evidence" value="ECO:0007669"/>
    <property type="project" value="TreeGrafter"/>
</dbReference>
<name>A0A2V2N924_9EURY</name>
<dbReference type="AlphaFoldDB" id="A0A2V2N924"/>
<proteinExistence type="predicted"/>
<accession>A0A2V2N924</accession>